<dbReference type="GO" id="GO:1902201">
    <property type="term" value="P:negative regulation of bacterial-type flagellum-dependent cell motility"/>
    <property type="evidence" value="ECO:0007669"/>
    <property type="project" value="TreeGrafter"/>
</dbReference>
<sequence>MAILIVDDDKTIRFMLERLLNKAGYEDLYFASSPKETFKLLGIDDNGQKENTDFKIDSSNIELILMDIMMPDIDGIEACERLKRHHDLSNIPIIMVTALTETETLEKAFNAGAIDYITKPVRKLELLARVDSAVKLNRERQTRLKRERELEDALKSLEEMNAKLEKLATIDELTQIPNRRLFDETLNNEWKRAKRDKTPLSLIILDIDYFKKYNDTYGHQQGDKCLKVISSRLSELILRPGDFAARYGGEEFAVILPNTQSDDSLMVAKRIREGIEGLNIPHVASRISDNVTISLGVTCVDFDEVDYQKIEREDVLNSFINSADKALYEAKENGRNTAKFKSF</sequence>
<evidence type="ECO:0000313" key="7">
    <source>
        <dbReference type="EMBL" id="OWZ84829.1"/>
    </source>
</evidence>
<dbReference type="FunFam" id="3.30.70.270:FF:000001">
    <property type="entry name" value="Diguanylate cyclase domain protein"/>
    <property type="match status" value="1"/>
</dbReference>
<dbReference type="NCBIfam" id="TIGR00254">
    <property type="entry name" value="GGDEF"/>
    <property type="match status" value="1"/>
</dbReference>
<dbReference type="AlphaFoldDB" id="A0A226C303"/>
<dbReference type="InterPro" id="IPR029787">
    <property type="entry name" value="Nucleotide_cyclase"/>
</dbReference>
<feature type="modified residue" description="4-aspartylphosphate" evidence="3">
    <location>
        <position position="67"/>
    </location>
</feature>
<dbReference type="GO" id="GO:0000160">
    <property type="term" value="P:phosphorelay signal transduction system"/>
    <property type="evidence" value="ECO:0007669"/>
    <property type="project" value="InterPro"/>
</dbReference>
<organism evidence="7 8">
    <name type="scientific">Natranaerobius trueperi</name>
    <dbReference type="NCBI Taxonomy" id="759412"/>
    <lineage>
        <taxon>Bacteria</taxon>
        <taxon>Bacillati</taxon>
        <taxon>Bacillota</taxon>
        <taxon>Clostridia</taxon>
        <taxon>Natranaerobiales</taxon>
        <taxon>Natranaerobiaceae</taxon>
        <taxon>Natranaerobius</taxon>
    </lineage>
</organism>
<keyword evidence="4" id="KW-0175">Coiled coil</keyword>
<dbReference type="Proteomes" id="UP000214588">
    <property type="component" value="Unassembled WGS sequence"/>
</dbReference>
<dbReference type="GO" id="GO:0005886">
    <property type="term" value="C:plasma membrane"/>
    <property type="evidence" value="ECO:0007669"/>
    <property type="project" value="TreeGrafter"/>
</dbReference>
<dbReference type="PROSITE" id="PS50110">
    <property type="entry name" value="RESPONSE_REGULATORY"/>
    <property type="match status" value="1"/>
</dbReference>
<dbReference type="InterPro" id="IPR000160">
    <property type="entry name" value="GGDEF_dom"/>
</dbReference>
<comment type="function">
    <text evidence="2">May play the central regulatory role in sporulation. It may be an element of the effector pathway responsible for the activation of sporulation genes in response to nutritional stress. Spo0A may act in concert with spo0H (a sigma factor) to control the expression of some genes that are critical to the sporulation process.</text>
</comment>
<evidence type="ECO:0000256" key="4">
    <source>
        <dbReference type="SAM" id="Coils"/>
    </source>
</evidence>
<dbReference type="RefSeq" id="WP_089022253.1">
    <property type="nucleotide sequence ID" value="NZ_NIQC01000001.1"/>
</dbReference>
<dbReference type="OrthoDB" id="9805474at2"/>
<dbReference type="InterPro" id="IPR011006">
    <property type="entry name" value="CheY-like_superfamily"/>
</dbReference>
<proteinExistence type="predicted"/>
<accession>A0A226C303</accession>
<evidence type="ECO:0000256" key="1">
    <source>
        <dbReference type="ARBA" id="ARBA00018672"/>
    </source>
</evidence>
<dbReference type="SMART" id="SM00448">
    <property type="entry name" value="REC"/>
    <property type="match status" value="1"/>
</dbReference>
<dbReference type="SMART" id="SM00267">
    <property type="entry name" value="GGDEF"/>
    <property type="match status" value="1"/>
</dbReference>
<protein>
    <recommendedName>
        <fullName evidence="1">Stage 0 sporulation protein A homolog</fullName>
    </recommendedName>
</protein>
<evidence type="ECO:0000256" key="3">
    <source>
        <dbReference type="PROSITE-ProRule" id="PRU00169"/>
    </source>
</evidence>
<dbReference type="CDD" id="cd01949">
    <property type="entry name" value="GGDEF"/>
    <property type="match status" value="1"/>
</dbReference>
<dbReference type="Gene3D" id="3.30.70.270">
    <property type="match status" value="1"/>
</dbReference>
<gene>
    <name evidence="7" type="ORF">CDO51_00015</name>
</gene>
<feature type="domain" description="Response regulatory" evidence="5">
    <location>
        <begin position="2"/>
        <end position="134"/>
    </location>
</feature>
<dbReference type="SUPFAM" id="SSF55073">
    <property type="entry name" value="Nucleotide cyclase"/>
    <property type="match status" value="1"/>
</dbReference>
<reference evidence="7 8" key="1">
    <citation type="submission" date="2017-06" db="EMBL/GenBank/DDBJ databases">
        <title>Draft Genome Sequence of Natranaerobius trueperi halophilic, alkalithermophilic bacteria from soda lakes.</title>
        <authorList>
            <person name="Zhao B."/>
        </authorList>
    </citation>
    <scope>NUCLEOTIDE SEQUENCE [LARGE SCALE GENOMIC DNA]</scope>
    <source>
        <strain evidence="7 8">DSM 18760</strain>
    </source>
</reference>
<dbReference type="GO" id="GO:0043709">
    <property type="term" value="P:cell adhesion involved in single-species biofilm formation"/>
    <property type="evidence" value="ECO:0007669"/>
    <property type="project" value="TreeGrafter"/>
</dbReference>
<dbReference type="SUPFAM" id="SSF52172">
    <property type="entry name" value="CheY-like"/>
    <property type="match status" value="1"/>
</dbReference>
<dbReference type="PANTHER" id="PTHR45138">
    <property type="entry name" value="REGULATORY COMPONENTS OF SENSORY TRANSDUCTION SYSTEM"/>
    <property type="match status" value="1"/>
</dbReference>
<evidence type="ECO:0000256" key="2">
    <source>
        <dbReference type="ARBA" id="ARBA00024867"/>
    </source>
</evidence>
<dbReference type="Gene3D" id="3.40.50.2300">
    <property type="match status" value="1"/>
</dbReference>
<dbReference type="InterPro" id="IPR050469">
    <property type="entry name" value="Diguanylate_Cyclase"/>
</dbReference>
<dbReference type="EMBL" id="NIQC01000001">
    <property type="protein sequence ID" value="OWZ84829.1"/>
    <property type="molecule type" value="Genomic_DNA"/>
</dbReference>
<dbReference type="PANTHER" id="PTHR45138:SF9">
    <property type="entry name" value="DIGUANYLATE CYCLASE DGCM-RELATED"/>
    <property type="match status" value="1"/>
</dbReference>
<dbReference type="InterPro" id="IPR001789">
    <property type="entry name" value="Sig_transdc_resp-reg_receiver"/>
</dbReference>
<comment type="caution">
    <text evidence="7">The sequence shown here is derived from an EMBL/GenBank/DDBJ whole genome shotgun (WGS) entry which is preliminary data.</text>
</comment>
<name>A0A226C303_9FIRM</name>
<dbReference type="GO" id="GO:0052621">
    <property type="term" value="F:diguanylate cyclase activity"/>
    <property type="evidence" value="ECO:0007669"/>
    <property type="project" value="TreeGrafter"/>
</dbReference>
<evidence type="ECO:0000259" key="5">
    <source>
        <dbReference type="PROSITE" id="PS50110"/>
    </source>
</evidence>
<feature type="coiled-coil region" evidence="4">
    <location>
        <begin position="143"/>
        <end position="170"/>
    </location>
</feature>
<dbReference type="InterPro" id="IPR043128">
    <property type="entry name" value="Rev_trsase/Diguanyl_cyclase"/>
</dbReference>
<evidence type="ECO:0000259" key="6">
    <source>
        <dbReference type="PROSITE" id="PS50887"/>
    </source>
</evidence>
<feature type="domain" description="GGDEF" evidence="6">
    <location>
        <begin position="198"/>
        <end position="343"/>
    </location>
</feature>
<evidence type="ECO:0000313" key="8">
    <source>
        <dbReference type="Proteomes" id="UP000214588"/>
    </source>
</evidence>
<dbReference type="Pfam" id="PF00072">
    <property type="entry name" value="Response_reg"/>
    <property type="match status" value="1"/>
</dbReference>
<keyword evidence="8" id="KW-1185">Reference proteome</keyword>
<dbReference type="PROSITE" id="PS50887">
    <property type="entry name" value="GGDEF"/>
    <property type="match status" value="1"/>
</dbReference>
<dbReference type="Pfam" id="PF00990">
    <property type="entry name" value="GGDEF"/>
    <property type="match status" value="1"/>
</dbReference>
<keyword evidence="3" id="KW-0597">Phosphoprotein</keyword>